<dbReference type="OrthoDB" id="1629672at2759"/>
<evidence type="ECO:0000256" key="1">
    <source>
        <dbReference type="ARBA" id="ARBA00004123"/>
    </source>
</evidence>
<protein>
    <recommendedName>
        <fullName evidence="7">NAC domain-containing protein</fullName>
    </recommendedName>
</protein>
<evidence type="ECO:0000256" key="6">
    <source>
        <dbReference type="SAM" id="MobiDB-lite"/>
    </source>
</evidence>
<keyword evidence="5" id="KW-0539">Nucleus</keyword>
<dbReference type="Gramene" id="KCW63421">
    <property type="protein sequence ID" value="KCW63421"/>
    <property type="gene ID" value="EUGRSUZ_G01060"/>
</dbReference>
<feature type="domain" description="NAC" evidence="7">
    <location>
        <begin position="10"/>
        <end position="155"/>
    </location>
</feature>
<dbReference type="SUPFAM" id="SSF101941">
    <property type="entry name" value="NAC domain"/>
    <property type="match status" value="1"/>
</dbReference>
<evidence type="ECO:0000256" key="4">
    <source>
        <dbReference type="ARBA" id="ARBA00023163"/>
    </source>
</evidence>
<dbReference type="PROSITE" id="PS51005">
    <property type="entry name" value="NAC"/>
    <property type="match status" value="1"/>
</dbReference>
<comment type="subcellular location">
    <subcellularLocation>
        <location evidence="1">Nucleus</location>
    </subcellularLocation>
</comment>
<sequence>MGAVIIPQNLPIGYRFHPTDEEFVDHYLTNRVLGIVEDPCIIPDVDICRWDPWELPQKFHGESIIRPDDKVQEWWFYCLQTPQQVKRTTPSGYWKKTGPDRNVKARDIKIGTKKTLVFHIRQGSKGVKTNWVIHEYHLLTKNLNRNYVLCRIKHKGDEKADNSTMELVYEASGLENLDSILRQPDHEDLFTEDLIQAKMMSLMEVSSLPQNRVQFALPDLVQQPQSALQSLNNRFPSNIHQFMNVKNPFANFFSSDNGWFTTSDEDEDAGDMFIADLSEEDVSEEDGDAGDMLIADVSEEDEYVRDMLNADLFDADFFDGDQMQTQYGQTSNQHSEHPVLMENRRTRTIDSFHGVVPLEEKKGLVENKFNGSLVTPEKPMEPPVCAASINYYEEPRFGKFKQETAAKSIKPERVYLDETAAKAKNGQISIVENSKTQTIESLHDVAPFEQKEGFMQTKFNSSHVSSTKSIELLKEPKNPEIPESPRIYIDEEPRLEKVKKQGIALRNVKTECVSLDESAAKAKVEEAPNSPRKTSSREIEHAGENSNSVTASTRPSTKSTKSSTDAPMRNLVNLVIGTLLLIAFTYLHLPSI</sequence>
<accession>A0A059BC53</accession>
<dbReference type="GO" id="GO:0006355">
    <property type="term" value="P:regulation of DNA-templated transcription"/>
    <property type="evidence" value="ECO:0007669"/>
    <property type="project" value="InterPro"/>
</dbReference>
<dbReference type="AlphaFoldDB" id="A0A059BC53"/>
<dbReference type="eggNOG" id="ENOG502QQI4">
    <property type="taxonomic scope" value="Eukaryota"/>
</dbReference>
<proteinExistence type="predicted"/>
<evidence type="ECO:0000259" key="7">
    <source>
        <dbReference type="PROSITE" id="PS51005"/>
    </source>
</evidence>
<reference evidence="8" key="1">
    <citation type="submission" date="2013-07" db="EMBL/GenBank/DDBJ databases">
        <title>The genome of Eucalyptus grandis.</title>
        <authorList>
            <person name="Schmutz J."/>
            <person name="Hayes R."/>
            <person name="Myburg A."/>
            <person name="Tuskan G."/>
            <person name="Grattapaglia D."/>
            <person name="Rokhsar D.S."/>
        </authorList>
    </citation>
    <scope>NUCLEOTIDE SEQUENCE</scope>
    <source>
        <tissue evidence="8">Leaf extractions</tissue>
    </source>
</reference>
<dbReference type="Gene3D" id="2.170.150.80">
    <property type="entry name" value="NAC domain"/>
    <property type="match status" value="1"/>
</dbReference>
<keyword evidence="4" id="KW-0804">Transcription</keyword>
<dbReference type="PANTHER" id="PTHR31989">
    <property type="entry name" value="NAC DOMAIN-CONTAINING PROTEIN 82-RELATED"/>
    <property type="match status" value="1"/>
</dbReference>
<keyword evidence="2" id="KW-0805">Transcription regulation</keyword>
<keyword evidence="3" id="KW-0238">DNA-binding</keyword>
<evidence type="ECO:0000256" key="5">
    <source>
        <dbReference type="ARBA" id="ARBA00023242"/>
    </source>
</evidence>
<organism evidence="8">
    <name type="scientific">Eucalyptus grandis</name>
    <name type="common">Flooded gum</name>
    <dbReference type="NCBI Taxonomy" id="71139"/>
    <lineage>
        <taxon>Eukaryota</taxon>
        <taxon>Viridiplantae</taxon>
        <taxon>Streptophyta</taxon>
        <taxon>Embryophyta</taxon>
        <taxon>Tracheophyta</taxon>
        <taxon>Spermatophyta</taxon>
        <taxon>Magnoliopsida</taxon>
        <taxon>eudicotyledons</taxon>
        <taxon>Gunneridae</taxon>
        <taxon>Pentapetalae</taxon>
        <taxon>rosids</taxon>
        <taxon>malvids</taxon>
        <taxon>Myrtales</taxon>
        <taxon>Myrtaceae</taxon>
        <taxon>Myrtoideae</taxon>
        <taxon>Eucalypteae</taxon>
        <taxon>Eucalyptus</taxon>
    </lineage>
</organism>
<dbReference type="EMBL" id="KK198759">
    <property type="protein sequence ID" value="KCW63421.1"/>
    <property type="molecule type" value="Genomic_DNA"/>
</dbReference>
<evidence type="ECO:0000256" key="3">
    <source>
        <dbReference type="ARBA" id="ARBA00023125"/>
    </source>
</evidence>
<dbReference type="InterPro" id="IPR003441">
    <property type="entry name" value="NAC-dom"/>
</dbReference>
<dbReference type="KEGG" id="egr:104452963"/>
<evidence type="ECO:0000256" key="2">
    <source>
        <dbReference type="ARBA" id="ARBA00023015"/>
    </source>
</evidence>
<feature type="region of interest" description="Disordered" evidence="6">
    <location>
        <begin position="517"/>
        <end position="565"/>
    </location>
</feature>
<name>A0A059BC53_EUCGR</name>
<feature type="compositionally biased region" description="Low complexity" evidence="6">
    <location>
        <begin position="550"/>
        <end position="564"/>
    </location>
</feature>
<evidence type="ECO:0000313" key="8">
    <source>
        <dbReference type="EMBL" id="KCW63421.1"/>
    </source>
</evidence>
<gene>
    <name evidence="8" type="ORF">EUGRSUZ_G01060</name>
</gene>
<dbReference type="InParanoid" id="A0A059BC53"/>
<dbReference type="InterPro" id="IPR036093">
    <property type="entry name" value="NAC_dom_sf"/>
</dbReference>
<dbReference type="Pfam" id="PF02365">
    <property type="entry name" value="NAM"/>
    <property type="match status" value="1"/>
</dbReference>
<dbReference type="GO" id="GO:0003677">
    <property type="term" value="F:DNA binding"/>
    <property type="evidence" value="ECO:0007669"/>
    <property type="project" value="UniProtKB-KW"/>
</dbReference>
<dbReference type="STRING" id="71139.A0A059BC53"/>
<dbReference type="GO" id="GO:0005634">
    <property type="term" value="C:nucleus"/>
    <property type="evidence" value="ECO:0007669"/>
    <property type="project" value="UniProtKB-SubCell"/>
</dbReference>